<evidence type="ECO:0000313" key="2">
    <source>
        <dbReference type="EnsemblMetazoa" id="BGLB037297-PA"/>
    </source>
</evidence>
<keyword evidence="1" id="KW-0472">Membrane</keyword>
<keyword evidence="1" id="KW-1133">Transmembrane helix</keyword>
<protein>
    <submittedName>
        <fullName evidence="2">Uncharacterized protein</fullName>
    </submittedName>
</protein>
<name>A0A2C9M1E1_BIOGL</name>
<sequence>MFLHILGKKKARVVPVRNCNNGTTTNSLSCIIYHDKIEALYEDKADPKFSKLFAKILLKVTSENISSNEIQFPLIADPLNITLNINGIELASNEQIIEPADSNLDITSTNSPEPFYIYMYKNSTQVAFNQTRLLVKNIIIEDNIYTFAIRVCGVHTNVTYSPKFTKKSNNSTERTSVYVPSGHILDFGYIAGLFSLGIIILITIIAIICMKRNKCT</sequence>
<reference evidence="2" key="1">
    <citation type="submission" date="2020-05" db="UniProtKB">
        <authorList>
            <consortium name="EnsemblMetazoa"/>
        </authorList>
    </citation>
    <scope>IDENTIFICATION</scope>
    <source>
        <strain evidence="2">BB02</strain>
    </source>
</reference>
<feature type="transmembrane region" description="Helical" evidence="1">
    <location>
        <begin position="187"/>
        <end position="210"/>
    </location>
</feature>
<proteinExistence type="predicted"/>
<dbReference type="EnsemblMetazoa" id="BGLB037297-RA">
    <property type="protein sequence ID" value="BGLB037297-PA"/>
    <property type="gene ID" value="BGLB037297"/>
</dbReference>
<evidence type="ECO:0000256" key="1">
    <source>
        <dbReference type="SAM" id="Phobius"/>
    </source>
</evidence>
<organism evidence="2 3">
    <name type="scientific">Biomphalaria glabrata</name>
    <name type="common">Bloodfluke planorb</name>
    <name type="synonym">Freshwater snail</name>
    <dbReference type="NCBI Taxonomy" id="6526"/>
    <lineage>
        <taxon>Eukaryota</taxon>
        <taxon>Metazoa</taxon>
        <taxon>Spiralia</taxon>
        <taxon>Lophotrochozoa</taxon>
        <taxon>Mollusca</taxon>
        <taxon>Gastropoda</taxon>
        <taxon>Heterobranchia</taxon>
        <taxon>Euthyneura</taxon>
        <taxon>Panpulmonata</taxon>
        <taxon>Hygrophila</taxon>
        <taxon>Lymnaeoidea</taxon>
        <taxon>Planorbidae</taxon>
        <taxon>Biomphalaria</taxon>
    </lineage>
</organism>
<dbReference type="KEGG" id="bgt:106055239"/>
<dbReference type="VEuPathDB" id="VectorBase:BGLB037297"/>
<accession>A0A2C9M1E1</accession>
<keyword evidence="1" id="KW-0812">Transmembrane</keyword>
<gene>
    <name evidence="2" type="primary">106055239</name>
</gene>
<dbReference type="AlphaFoldDB" id="A0A2C9M1E1"/>
<evidence type="ECO:0000313" key="3">
    <source>
        <dbReference type="Proteomes" id="UP000076420"/>
    </source>
</evidence>
<dbReference type="Proteomes" id="UP000076420">
    <property type="component" value="Unassembled WGS sequence"/>
</dbReference>